<name>A0A1I7VAR6_LOALO</name>
<dbReference type="PANTHER" id="PTHR23003">
    <property type="entry name" value="RNA RECOGNITION MOTIF RRM DOMAIN CONTAINING PROTEIN"/>
    <property type="match status" value="1"/>
</dbReference>
<organism evidence="5 6">
    <name type="scientific">Loa loa</name>
    <name type="common">Eye worm</name>
    <name type="synonym">Filaria loa</name>
    <dbReference type="NCBI Taxonomy" id="7209"/>
    <lineage>
        <taxon>Eukaryota</taxon>
        <taxon>Metazoa</taxon>
        <taxon>Ecdysozoa</taxon>
        <taxon>Nematoda</taxon>
        <taxon>Chromadorea</taxon>
        <taxon>Rhabditida</taxon>
        <taxon>Spirurina</taxon>
        <taxon>Spiruromorpha</taxon>
        <taxon>Filarioidea</taxon>
        <taxon>Onchocercidae</taxon>
        <taxon>Loa</taxon>
    </lineage>
</organism>
<dbReference type="GO" id="GO:0005634">
    <property type="term" value="C:nucleus"/>
    <property type="evidence" value="ECO:0007669"/>
    <property type="project" value="TreeGrafter"/>
</dbReference>
<evidence type="ECO:0000256" key="3">
    <source>
        <dbReference type="SAM" id="MobiDB-lite"/>
    </source>
</evidence>
<dbReference type="SMART" id="SM00360">
    <property type="entry name" value="RRM"/>
    <property type="match status" value="3"/>
</dbReference>
<dbReference type="AlphaFoldDB" id="A0A1I7VAR6"/>
<dbReference type="WBParaSite" id="EN70_11719">
    <property type="protein sequence ID" value="EN70_11719"/>
    <property type="gene ID" value="EN70_11719"/>
</dbReference>
<dbReference type="InterPro" id="IPR035979">
    <property type="entry name" value="RBD_domain_sf"/>
</dbReference>
<dbReference type="SUPFAM" id="SSF54928">
    <property type="entry name" value="RNA-binding domain, RBD"/>
    <property type="match status" value="2"/>
</dbReference>
<feature type="domain" description="RRM" evidence="4">
    <location>
        <begin position="309"/>
        <end position="386"/>
    </location>
</feature>
<feature type="domain" description="RRM" evidence="4">
    <location>
        <begin position="171"/>
        <end position="249"/>
    </location>
</feature>
<dbReference type="GO" id="GO:0005737">
    <property type="term" value="C:cytoplasm"/>
    <property type="evidence" value="ECO:0007669"/>
    <property type="project" value="TreeGrafter"/>
</dbReference>
<dbReference type="InterPro" id="IPR050374">
    <property type="entry name" value="RRT5_SRSF_SR"/>
</dbReference>
<evidence type="ECO:0000259" key="4">
    <source>
        <dbReference type="PROSITE" id="PS50102"/>
    </source>
</evidence>
<dbReference type="InterPro" id="IPR000504">
    <property type="entry name" value="RRM_dom"/>
</dbReference>
<evidence type="ECO:0000256" key="1">
    <source>
        <dbReference type="ARBA" id="ARBA00022884"/>
    </source>
</evidence>
<keyword evidence="5" id="KW-1185">Reference proteome</keyword>
<dbReference type="Proteomes" id="UP000095285">
    <property type="component" value="Unassembled WGS sequence"/>
</dbReference>
<feature type="region of interest" description="Disordered" evidence="3">
    <location>
        <begin position="62"/>
        <end position="166"/>
    </location>
</feature>
<feature type="compositionally biased region" description="Basic and acidic residues" evidence="3">
    <location>
        <begin position="145"/>
        <end position="161"/>
    </location>
</feature>
<dbReference type="InterPro" id="IPR012677">
    <property type="entry name" value="Nucleotide-bd_a/b_plait_sf"/>
</dbReference>
<sequence length="568" mass="62111">MRVLIRTNPSGNRLENKRAKLCSVTRDKVAACNIMQHGLALLTGLLFYVTRMRDRTMTSSLLDRDFSPPSSFKDGGTGDRWRIKNENSGSERWRSSNDAETGGIGNDGGPVGGGIGGGSGASGSERWLRRENATDRMIGGQRRGSSRERSPRRLRDRDGRRGGAGGVRNDRMVYIANIPYDVRWMELKDLVREKAGEVNFVELLEDRKGKSKGAAVVEFREKESVQRCVDALHRYPMNDRLLTAKEIRDPVAFFRKVKEDTGVDFLNGLHGGTAAASLDTRSRQEEQFETYGLSPAFLRQLHITGPLTNRVFVSNLPYNVQSGRVTDYFSLAGKVTWVDLQLDKEGRSKGMAVVQFTHPIEAVQAISMLNNQRVFDRQINVKMDKFDPIDDRKEGELPVGLRGVGMGLGANGAPLGDVSSIISSLTSSTTSHNSYDSTSTSFTNQSAYQSGPVSGLQPSSISSVMPFSSTYTSSSASLSAPSSAYSTFGGVGGFSGSRSIIIKNLPLDYTWQIVRDRVQQFGPVDLTEMIAPGCAKVTFAVAADAERARKSLQNTTVEGRVIGVEFLA</sequence>
<feature type="compositionally biased region" description="Gly residues" evidence="3">
    <location>
        <begin position="102"/>
        <end position="121"/>
    </location>
</feature>
<dbReference type="Gene3D" id="3.30.70.330">
    <property type="match status" value="3"/>
</dbReference>
<accession>A0A1I7VAR6</accession>
<evidence type="ECO:0000313" key="6">
    <source>
        <dbReference type="WBParaSite" id="EN70_11719"/>
    </source>
</evidence>
<dbReference type="CDD" id="cd00590">
    <property type="entry name" value="RRM_SF"/>
    <property type="match status" value="1"/>
</dbReference>
<dbReference type="PANTHER" id="PTHR23003:SF3">
    <property type="entry name" value="FI21236P1-RELATED"/>
    <property type="match status" value="1"/>
</dbReference>
<dbReference type="PROSITE" id="PS50102">
    <property type="entry name" value="RRM"/>
    <property type="match status" value="3"/>
</dbReference>
<evidence type="ECO:0000313" key="5">
    <source>
        <dbReference type="Proteomes" id="UP000095285"/>
    </source>
</evidence>
<feature type="compositionally biased region" description="Basic and acidic residues" evidence="3">
    <location>
        <begin position="76"/>
        <end position="97"/>
    </location>
</feature>
<evidence type="ECO:0000256" key="2">
    <source>
        <dbReference type="PROSITE-ProRule" id="PRU00176"/>
    </source>
</evidence>
<dbReference type="GO" id="GO:0003729">
    <property type="term" value="F:mRNA binding"/>
    <property type="evidence" value="ECO:0007669"/>
    <property type="project" value="TreeGrafter"/>
</dbReference>
<dbReference type="eggNOG" id="KOG4212">
    <property type="taxonomic scope" value="Eukaryota"/>
</dbReference>
<protein>
    <submittedName>
        <fullName evidence="6">Myelin expression factor 2</fullName>
    </submittedName>
</protein>
<dbReference type="GO" id="GO:1990904">
    <property type="term" value="C:ribonucleoprotein complex"/>
    <property type="evidence" value="ECO:0007669"/>
    <property type="project" value="TreeGrafter"/>
</dbReference>
<dbReference type="STRING" id="7209.A0A1I7VAR6"/>
<reference evidence="6" key="2">
    <citation type="submission" date="2016-11" db="UniProtKB">
        <authorList>
            <consortium name="WormBaseParasite"/>
        </authorList>
    </citation>
    <scope>IDENTIFICATION</scope>
</reference>
<keyword evidence="1 2" id="KW-0694">RNA-binding</keyword>
<proteinExistence type="predicted"/>
<reference evidence="5" key="1">
    <citation type="submission" date="2012-04" db="EMBL/GenBank/DDBJ databases">
        <title>The Genome Sequence of Loa loa.</title>
        <authorList>
            <consortium name="The Broad Institute Genome Sequencing Platform"/>
            <consortium name="Broad Institute Genome Sequencing Center for Infectious Disease"/>
            <person name="Nutman T.B."/>
            <person name="Fink D.L."/>
            <person name="Russ C."/>
            <person name="Young S."/>
            <person name="Zeng Q."/>
            <person name="Gargeya S."/>
            <person name="Alvarado L."/>
            <person name="Berlin A."/>
            <person name="Chapman S.B."/>
            <person name="Chen Z."/>
            <person name="Freedman E."/>
            <person name="Gellesch M."/>
            <person name="Goldberg J."/>
            <person name="Griggs A."/>
            <person name="Gujja S."/>
            <person name="Heilman E.R."/>
            <person name="Heiman D."/>
            <person name="Howarth C."/>
            <person name="Mehta T."/>
            <person name="Neiman D."/>
            <person name="Pearson M."/>
            <person name="Roberts A."/>
            <person name="Saif S."/>
            <person name="Shea T."/>
            <person name="Shenoy N."/>
            <person name="Sisk P."/>
            <person name="Stolte C."/>
            <person name="Sykes S."/>
            <person name="White J."/>
            <person name="Yandava C."/>
            <person name="Haas B."/>
            <person name="Henn M.R."/>
            <person name="Nusbaum C."/>
            <person name="Birren B."/>
        </authorList>
    </citation>
    <scope>NUCLEOTIDE SEQUENCE [LARGE SCALE GENOMIC DNA]</scope>
</reference>
<dbReference type="Pfam" id="PF00076">
    <property type="entry name" value="RRM_1"/>
    <property type="match status" value="3"/>
</dbReference>
<feature type="domain" description="RRM" evidence="4">
    <location>
        <begin position="498"/>
        <end position="568"/>
    </location>
</feature>